<reference evidence="2 3" key="1">
    <citation type="submission" date="2020-02" db="EMBL/GenBank/DDBJ databases">
        <authorList>
            <person name="Chen W.-M."/>
        </authorList>
    </citation>
    <scope>NUCLEOTIDE SEQUENCE [LARGE SCALE GENOMIC DNA]</scope>
    <source>
        <strain evidence="2 3">KMS-5</strain>
    </source>
</reference>
<feature type="chain" id="PRO_5026717153" evidence="1">
    <location>
        <begin position="24"/>
        <end position="245"/>
    </location>
</feature>
<dbReference type="RefSeq" id="WP_164626534.1">
    <property type="nucleotide sequence ID" value="NZ_JAAIVJ010000008.1"/>
</dbReference>
<keyword evidence="3" id="KW-1185">Reference proteome</keyword>
<dbReference type="AlphaFoldDB" id="A0A6M0QUV2"/>
<comment type="caution">
    <text evidence="2">The sequence shown here is derived from an EMBL/GenBank/DDBJ whole genome shotgun (WGS) entry which is preliminary data.</text>
</comment>
<evidence type="ECO:0000313" key="3">
    <source>
        <dbReference type="Proteomes" id="UP000477782"/>
    </source>
</evidence>
<organism evidence="2 3">
    <name type="scientific">Tabrizicola oligotrophica</name>
    <dbReference type="NCBI Taxonomy" id="2710650"/>
    <lineage>
        <taxon>Bacteria</taxon>
        <taxon>Pseudomonadati</taxon>
        <taxon>Pseudomonadota</taxon>
        <taxon>Alphaproteobacteria</taxon>
        <taxon>Rhodobacterales</taxon>
        <taxon>Paracoccaceae</taxon>
        <taxon>Tabrizicola</taxon>
    </lineage>
</organism>
<dbReference type="EMBL" id="JAAIVJ010000008">
    <property type="protein sequence ID" value="NEY91268.1"/>
    <property type="molecule type" value="Genomic_DNA"/>
</dbReference>
<evidence type="ECO:0000313" key="2">
    <source>
        <dbReference type="EMBL" id="NEY91268.1"/>
    </source>
</evidence>
<protein>
    <submittedName>
        <fullName evidence="2">Uncharacterized protein</fullName>
    </submittedName>
</protein>
<keyword evidence="1" id="KW-0732">Signal</keyword>
<sequence length="245" mass="25571">MTLAPRALALLLALACPLSPAFAEEACLTAETLKSGVAVTVEGGAVQVYRAKGRDVLASIPVPAGGNGFSAELVLARGLHVVSDHRTEHEGASDLAEGEVLVGGNDGGTTTTLYAYPNLPKPGKDWAGRLRLSRDQDGPSIGPQPRIKGTVAAQVRYLAEATVTISGCAYRIQPVETVLTVKEDSRFTLDGAPQPGIAGAADEMLLTRRQIWFPDLGFAVITRESGLDAGWSEAWGQGIIGLAAN</sequence>
<evidence type="ECO:0000256" key="1">
    <source>
        <dbReference type="SAM" id="SignalP"/>
    </source>
</evidence>
<accession>A0A6M0QUV2</accession>
<feature type="signal peptide" evidence="1">
    <location>
        <begin position="1"/>
        <end position="23"/>
    </location>
</feature>
<proteinExistence type="predicted"/>
<gene>
    <name evidence="2" type="ORF">G4Z14_13260</name>
</gene>
<dbReference type="Proteomes" id="UP000477782">
    <property type="component" value="Unassembled WGS sequence"/>
</dbReference>
<name>A0A6M0QUV2_9RHOB</name>